<gene>
    <name evidence="1" type="ORF">LCGC14_0971580</name>
</gene>
<dbReference type="EMBL" id="LAZR01003573">
    <property type="protein sequence ID" value="KKN16870.1"/>
    <property type="molecule type" value="Genomic_DNA"/>
</dbReference>
<proteinExistence type="predicted"/>
<comment type="caution">
    <text evidence="1">The sequence shown here is derived from an EMBL/GenBank/DDBJ whole genome shotgun (WGS) entry which is preliminary data.</text>
</comment>
<accession>A0A0F9NBK4</accession>
<sequence length="330" mass="34221">MANTKISDLTAIGTVTSTDETVLVDVSDTTDGAAGSSKKATMATIIGSSSITLTNKTIDGDNNTISNLAHGSEVDNTTTSHGATGAVVGTTNSQTLTNKTLTTPTLTTAVVATSLDMNGTRLILDANANTSITADTDDQIDIELAGADDFKITANLFEALSGSTIAAASGAEIRMPNNEAFTSRNAADSANLDLINANASDQTELGQNGVRATRFVPVTPPVLKVDINPSATAWVDVDVSGQTSSTAYAASIRVEVRSTTAGRIAFLRKNGDSDAQDTTTQVGRSTLSSISNLSSAVVELDTSQVFEQSVNNAEVDVLRLIIDGFWEYVD</sequence>
<organism evidence="1">
    <name type="scientific">marine sediment metagenome</name>
    <dbReference type="NCBI Taxonomy" id="412755"/>
    <lineage>
        <taxon>unclassified sequences</taxon>
        <taxon>metagenomes</taxon>
        <taxon>ecological metagenomes</taxon>
    </lineage>
</organism>
<protein>
    <submittedName>
        <fullName evidence="1">Uncharacterized protein</fullName>
    </submittedName>
</protein>
<name>A0A0F9NBK4_9ZZZZ</name>
<evidence type="ECO:0000313" key="1">
    <source>
        <dbReference type="EMBL" id="KKN16870.1"/>
    </source>
</evidence>
<reference evidence="1" key="1">
    <citation type="journal article" date="2015" name="Nature">
        <title>Complex archaea that bridge the gap between prokaryotes and eukaryotes.</title>
        <authorList>
            <person name="Spang A."/>
            <person name="Saw J.H."/>
            <person name="Jorgensen S.L."/>
            <person name="Zaremba-Niedzwiedzka K."/>
            <person name="Martijn J."/>
            <person name="Lind A.E."/>
            <person name="van Eijk R."/>
            <person name="Schleper C."/>
            <person name="Guy L."/>
            <person name="Ettema T.J."/>
        </authorList>
    </citation>
    <scope>NUCLEOTIDE SEQUENCE</scope>
</reference>
<dbReference type="AlphaFoldDB" id="A0A0F9NBK4"/>